<protein>
    <submittedName>
        <fullName evidence="2">Uncharacterized protein</fullName>
    </submittedName>
</protein>
<evidence type="ECO:0000313" key="2">
    <source>
        <dbReference type="EMBL" id="KAG7528456.1"/>
    </source>
</evidence>
<evidence type="ECO:0000313" key="3">
    <source>
        <dbReference type="Proteomes" id="UP000812966"/>
    </source>
</evidence>
<sequence length="252" mass="27269">MGAPRSTGLPWHLGYPIIMLALICAATWSSAASLHLAAANSLTTQVRFGPKDYCGFNVTVQDGVRYYDPLGCVDAGWSYQVDRQAVGIGLPGAVSTSLSKGAALLLVCESTGMSLLKSAFVEDRSMDAESLSCKPPGFVLLILSTFIQAYGTRYSFRKDPDPTKERLYTLISLHLLFANATTLAIWITFVTIAGILASATSYKGVDKSQSLEAGGIRIWWGISPWLILSAGLLGLPWAFESVRWRHAELNKS</sequence>
<dbReference type="OrthoDB" id="2559670at2759"/>
<dbReference type="Proteomes" id="UP000812966">
    <property type="component" value="Unassembled WGS sequence"/>
</dbReference>
<evidence type="ECO:0000256" key="1">
    <source>
        <dbReference type="SAM" id="Phobius"/>
    </source>
</evidence>
<comment type="caution">
    <text evidence="2">The sequence shown here is derived from an EMBL/GenBank/DDBJ whole genome shotgun (WGS) entry which is preliminary data.</text>
</comment>
<keyword evidence="1" id="KW-0472">Membrane</keyword>
<organism evidence="2 3">
    <name type="scientific">Filobasidium floriforme</name>
    <dbReference type="NCBI Taxonomy" id="5210"/>
    <lineage>
        <taxon>Eukaryota</taxon>
        <taxon>Fungi</taxon>
        <taxon>Dikarya</taxon>
        <taxon>Basidiomycota</taxon>
        <taxon>Agaricomycotina</taxon>
        <taxon>Tremellomycetes</taxon>
        <taxon>Filobasidiales</taxon>
        <taxon>Filobasidiaceae</taxon>
        <taxon>Filobasidium</taxon>
    </lineage>
</organism>
<feature type="transmembrane region" description="Helical" evidence="1">
    <location>
        <begin position="218"/>
        <end position="239"/>
    </location>
</feature>
<dbReference type="AlphaFoldDB" id="A0A8K0JGW1"/>
<keyword evidence="1" id="KW-1133">Transmembrane helix</keyword>
<keyword evidence="3" id="KW-1185">Reference proteome</keyword>
<accession>A0A8K0JGW1</accession>
<gene>
    <name evidence="2" type="ORF">FFLO_06137</name>
</gene>
<proteinExistence type="predicted"/>
<feature type="transmembrane region" description="Helical" evidence="1">
    <location>
        <begin position="13"/>
        <end position="38"/>
    </location>
</feature>
<name>A0A8K0JGW1_9TREE</name>
<dbReference type="EMBL" id="JABELV010000182">
    <property type="protein sequence ID" value="KAG7528456.1"/>
    <property type="molecule type" value="Genomic_DNA"/>
</dbReference>
<keyword evidence="1" id="KW-0812">Transmembrane</keyword>
<reference evidence="2" key="1">
    <citation type="submission" date="2020-04" db="EMBL/GenBank/DDBJ databases">
        <title>Analysis of mating type loci in Filobasidium floriforme.</title>
        <authorList>
            <person name="Nowrousian M."/>
        </authorList>
    </citation>
    <scope>NUCLEOTIDE SEQUENCE</scope>
    <source>
        <strain evidence="2">CBS 6242</strain>
    </source>
</reference>
<feature type="transmembrane region" description="Helical" evidence="1">
    <location>
        <begin position="176"/>
        <end position="197"/>
    </location>
</feature>